<evidence type="ECO:0000313" key="3">
    <source>
        <dbReference type="Proteomes" id="UP001283361"/>
    </source>
</evidence>
<accession>A0AAE1CNF2</accession>
<sequence length="1052" mass="110494">MVIEVVLDEHEDHPYNAHIQSIDEDSGTLLVFLEELGVKQTVPAKNIHPLPLDISKLGDQSFLPVTNIDFLRFIKKGRRRRQHRVMPVSAVVSSQTAISPSPDRGRTISTNSTNSNASSIAKENNNNCATSGPCDANNTSPNKDADLVACEDKAASYLGHHTTTTTSSSRANNFYTYNSNDHLINRNYSSSQCFASSSSTEYTAELTTGYCSSAVFAPAAVSFTDYSSNHGVVDKDCGSVEACPLTLTFTPACLPAPGGGGYPHSPAHHPLMSGSNSGVAVGGLPSNPPPPPPPQPSQLPQQQQQQGGYWMPVVAMPYHHPAHGGVNLSWPPSHDSYGKDLPHSDVNTLRFFFNLGVEYYRMSSGGQPSNFYPPGVMFAASAGNPAEMVQHHGAATAGTAVMIDATGHHHYTSVLYSTPPDLAMEASGMPNAAAAICVGEGHSSSSSNSFVAPLSSSSSSSSLFTSNYSTSISATATKSSASTSGSSHNAGQNSTSSTWAGRVKGKVPTNPVSSSSASGAITANNACNASVAQSTTNTISANADSHATDVASLNNKNTIKTSEGKSTSGKDGHTTITDEDDNASDDCGMDVGSDRDSGCSSEYTNNSPTADDNTSTTLIGPTYPETQELSPDAVSGDVENEQDTAEAGLEGSTKPRGKRRYYMYGSHKLVKPIKEIPLRFQILLAETSAAKARCEGQPIYMQHQQPPQQMYDVVYYQLPEAAAAGSQSQQQQPQAQQLNANANCFVPGQPGTPQDSSQMVGAPYECYSLCYPASNTVPSNMHGFPPNPVQPVQPTPLFVPPLQQGPPPPSVAASQSGSVPANSQNCQTIIVYSSQASQANVTPSAANPASQQHIRPVTMPPPPFPPPTTLPPPLTDPMSTNSTPCLSPQVNPVVVSLPTNPNHSKPHASSTYAKPQVVLSVPPPGHPPHSSSNKSSAPVTQISAPPPNPCMLSTNPTFLQHAPQHIALPSSSQHQPISGVQTTSPSLPQHLSPTPYPGSSTSPYMYVYPSPPAGQQGAPPQVMYMVSPAYPANPAGYQQPVLVPSSCPVPVQ</sequence>
<feature type="compositionally biased region" description="Polar residues" evidence="1">
    <location>
        <begin position="554"/>
        <end position="567"/>
    </location>
</feature>
<dbReference type="Proteomes" id="UP001283361">
    <property type="component" value="Unassembled WGS sequence"/>
</dbReference>
<dbReference type="CDD" id="cd20380">
    <property type="entry name" value="Tudor_TDRD13-like"/>
    <property type="match status" value="1"/>
</dbReference>
<evidence type="ECO:0000256" key="1">
    <source>
        <dbReference type="SAM" id="MobiDB-lite"/>
    </source>
</evidence>
<keyword evidence="3" id="KW-1185">Reference proteome</keyword>
<gene>
    <name evidence="2" type="ORF">RRG08_040127</name>
</gene>
<feature type="region of interest" description="Disordered" evidence="1">
    <location>
        <begin position="842"/>
        <end position="956"/>
    </location>
</feature>
<feature type="region of interest" description="Disordered" evidence="1">
    <location>
        <begin position="792"/>
        <end position="820"/>
    </location>
</feature>
<comment type="caution">
    <text evidence="2">The sequence shown here is derived from an EMBL/GenBank/DDBJ whole genome shotgun (WGS) entry which is preliminary data.</text>
</comment>
<feature type="compositionally biased region" description="Low complexity" evidence="1">
    <location>
        <begin position="107"/>
        <end position="120"/>
    </location>
</feature>
<dbReference type="EMBL" id="JAWDGP010007412">
    <property type="protein sequence ID" value="KAK3719825.1"/>
    <property type="molecule type" value="Genomic_DNA"/>
</dbReference>
<reference evidence="2" key="1">
    <citation type="journal article" date="2023" name="G3 (Bethesda)">
        <title>A reference genome for the long-term kleptoplast-retaining sea slug Elysia crispata morphotype clarki.</title>
        <authorList>
            <person name="Eastman K.E."/>
            <person name="Pendleton A.L."/>
            <person name="Shaikh M.A."/>
            <person name="Suttiyut T."/>
            <person name="Ogas R."/>
            <person name="Tomko P."/>
            <person name="Gavelis G."/>
            <person name="Widhalm J.R."/>
            <person name="Wisecaver J.H."/>
        </authorList>
    </citation>
    <scope>NUCLEOTIDE SEQUENCE</scope>
    <source>
        <strain evidence="2">ECLA1</strain>
    </source>
</reference>
<evidence type="ECO:0000313" key="2">
    <source>
        <dbReference type="EMBL" id="KAK3719825.1"/>
    </source>
</evidence>
<name>A0AAE1CNF2_9GAST</name>
<feature type="compositionally biased region" description="Pro residues" evidence="1">
    <location>
        <begin position="286"/>
        <end position="297"/>
    </location>
</feature>
<proteinExistence type="predicted"/>
<feature type="region of interest" description="Disordered" evidence="1">
    <location>
        <begin position="478"/>
        <end position="518"/>
    </location>
</feature>
<feature type="compositionally biased region" description="Polar residues" evidence="1">
    <location>
        <begin position="842"/>
        <end position="853"/>
    </location>
</feature>
<feature type="compositionally biased region" description="Polar residues" evidence="1">
    <location>
        <begin position="897"/>
        <end position="913"/>
    </location>
</feature>
<feature type="region of interest" description="Disordered" evidence="1">
    <location>
        <begin position="96"/>
        <end position="120"/>
    </location>
</feature>
<feature type="compositionally biased region" description="Polar residues" evidence="1">
    <location>
        <begin position="878"/>
        <end position="890"/>
    </location>
</feature>
<feature type="region of interest" description="Disordered" evidence="1">
    <location>
        <begin position="265"/>
        <end position="306"/>
    </location>
</feature>
<feature type="compositionally biased region" description="Acidic residues" evidence="1">
    <location>
        <begin position="577"/>
        <end position="588"/>
    </location>
</feature>
<feature type="compositionally biased region" description="Polar residues" evidence="1">
    <location>
        <begin position="969"/>
        <end position="991"/>
    </location>
</feature>
<feature type="compositionally biased region" description="Pro residues" evidence="1">
    <location>
        <begin position="858"/>
        <end position="875"/>
    </location>
</feature>
<feature type="region of interest" description="Disordered" evidence="1">
    <location>
        <begin position="969"/>
        <end position="998"/>
    </location>
</feature>
<feature type="region of interest" description="Disordered" evidence="1">
    <location>
        <begin position="554"/>
        <end position="655"/>
    </location>
</feature>
<organism evidence="2 3">
    <name type="scientific">Elysia crispata</name>
    <name type="common">lettuce slug</name>
    <dbReference type="NCBI Taxonomy" id="231223"/>
    <lineage>
        <taxon>Eukaryota</taxon>
        <taxon>Metazoa</taxon>
        <taxon>Spiralia</taxon>
        <taxon>Lophotrochozoa</taxon>
        <taxon>Mollusca</taxon>
        <taxon>Gastropoda</taxon>
        <taxon>Heterobranchia</taxon>
        <taxon>Euthyneura</taxon>
        <taxon>Panpulmonata</taxon>
        <taxon>Sacoglossa</taxon>
        <taxon>Placobranchoidea</taxon>
        <taxon>Plakobranchidae</taxon>
        <taxon>Elysia</taxon>
    </lineage>
</organism>
<feature type="compositionally biased region" description="Polar residues" evidence="1">
    <location>
        <begin position="488"/>
        <end position="499"/>
    </location>
</feature>
<feature type="compositionally biased region" description="Low complexity" evidence="1">
    <location>
        <begin position="478"/>
        <end position="487"/>
    </location>
</feature>
<feature type="compositionally biased region" description="Pro residues" evidence="1">
    <location>
        <begin position="792"/>
        <end position="810"/>
    </location>
</feature>
<feature type="compositionally biased region" description="Low complexity" evidence="1">
    <location>
        <begin position="928"/>
        <end position="939"/>
    </location>
</feature>
<dbReference type="InterPro" id="IPR049770">
    <property type="entry name" value="OTU_Tudor"/>
</dbReference>
<feature type="compositionally biased region" description="Polar residues" evidence="1">
    <location>
        <begin position="598"/>
        <end position="629"/>
    </location>
</feature>
<dbReference type="AlphaFoldDB" id="A0AAE1CNF2"/>
<protein>
    <submittedName>
        <fullName evidence="2">Uncharacterized protein</fullName>
    </submittedName>
</protein>